<evidence type="ECO:0000313" key="1">
    <source>
        <dbReference type="EMBL" id="SCA57186.1"/>
    </source>
</evidence>
<accession>A0A1C3RIU2</accession>
<reference evidence="1 2" key="1">
    <citation type="submission" date="2016-07" db="EMBL/GenBank/DDBJ databases">
        <authorList>
            <person name="Lefevre C.T."/>
        </authorList>
    </citation>
    <scope>NUCLEOTIDE SEQUENCE [LARGE SCALE GENOMIC DNA]</scope>
    <source>
        <strain evidence="1">PR1</strain>
    </source>
</reference>
<name>A0A1C3RIU2_9PROT</name>
<evidence type="ECO:0000313" key="2">
    <source>
        <dbReference type="Proteomes" id="UP000231658"/>
    </source>
</evidence>
<dbReference type="EMBL" id="FLYE01000034">
    <property type="protein sequence ID" value="SCA57186.1"/>
    <property type="molecule type" value="Genomic_DNA"/>
</dbReference>
<sequence length="43" mass="4823">MLVFAVKAIVGQRRILCSHVEREGCGVSFFTTHKKIPASERGY</sequence>
<dbReference type="AlphaFoldDB" id="A0A1C3RIU2"/>
<gene>
    <name evidence="1" type="ORF">MTBPR1_40209</name>
</gene>
<protein>
    <submittedName>
        <fullName evidence="1">Uncharacterized protein</fullName>
    </submittedName>
</protein>
<proteinExistence type="predicted"/>
<dbReference type="Proteomes" id="UP000231658">
    <property type="component" value="Unassembled WGS sequence"/>
</dbReference>
<keyword evidence="2" id="KW-1185">Reference proteome</keyword>
<dbReference type="STRING" id="1867952.MTBPR1_40209"/>
<organism evidence="1 2">
    <name type="scientific">Candidatus Terasakiella magnetica</name>
    <dbReference type="NCBI Taxonomy" id="1867952"/>
    <lineage>
        <taxon>Bacteria</taxon>
        <taxon>Pseudomonadati</taxon>
        <taxon>Pseudomonadota</taxon>
        <taxon>Alphaproteobacteria</taxon>
        <taxon>Rhodospirillales</taxon>
        <taxon>Terasakiellaceae</taxon>
        <taxon>Terasakiella</taxon>
    </lineage>
</organism>